<proteinExistence type="predicted"/>
<reference evidence="4 5" key="1">
    <citation type="submission" date="2023-12" db="EMBL/GenBank/DDBJ databases">
        <title>Description of Novel Strain Fulvimarina sp. 2208YS6-2-32 isolated from Uroteuthis (Photololigo) edulis.</title>
        <authorList>
            <person name="Park J.-S."/>
        </authorList>
    </citation>
    <scope>NUCLEOTIDE SEQUENCE [LARGE SCALE GENOMIC DNA]</scope>
    <source>
        <strain evidence="4 5">2208YS6-2-32</strain>
    </source>
</reference>
<dbReference type="EMBL" id="JAXLPB010000001">
    <property type="protein sequence ID" value="MDY8107719.1"/>
    <property type="molecule type" value="Genomic_DNA"/>
</dbReference>
<keyword evidence="1" id="KW-0732">Signal</keyword>
<dbReference type="NCBIfam" id="TIGR01840">
    <property type="entry name" value="esterase_phb"/>
    <property type="match status" value="1"/>
</dbReference>
<organism evidence="4 5">
    <name type="scientific">Fulvimarina uroteuthidis</name>
    <dbReference type="NCBI Taxonomy" id="3098149"/>
    <lineage>
        <taxon>Bacteria</taxon>
        <taxon>Pseudomonadati</taxon>
        <taxon>Pseudomonadota</taxon>
        <taxon>Alphaproteobacteria</taxon>
        <taxon>Hyphomicrobiales</taxon>
        <taxon>Aurantimonadaceae</taxon>
        <taxon>Fulvimarina</taxon>
    </lineage>
</organism>
<dbReference type="InterPro" id="IPR029058">
    <property type="entry name" value="AB_hydrolase_fold"/>
</dbReference>
<dbReference type="PANTHER" id="PTHR43037:SF1">
    <property type="entry name" value="BLL1128 PROTEIN"/>
    <property type="match status" value="1"/>
</dbReference>
<feature type="region of interest" description="Disordered" evidence="3">
    <location>
        <begin position="30"/>
        <end position="91"/>
    </location>
</feature>
<feature type="region of interest" description="Disordered" evidence="3">
    <location>
        <begin position="315"/>
        <end position="351"/>
    </location>
</feature>
<gene>
    <name evidence="4" type="ORF">U0C82_00970</name>
</gene>
<dbReference type="SUPFAM" id="SSF53474">
    <property type="entry name" value="alpha/beta-Hydrolases"/>
    <property type="match status" value="1"/>
</dbReference>
<comment type="caution">
    <text evidence="4">The sequence shown here is derived from an EMBL/GenBank/DDBJ whole genome shotgun (WGS) entry which is preliminary data.</text>
</comment>
<feature type="compositionally biased region" description="Basic and acidic residues" evidence="3">
    <location>
        <begin position="41"/>
        <end position="57"/>
    </location>
</feature>
<dbReference type="PANTHER" id="PTHR43037">
    <property type="entry name" value="UNNAMED PRODUCT-RELATED"/>
    <property type="match status" value="1"/>
</dbReference>
<dbReference type="Gene3D" id="3.40.50.1820">
    <property type="entry name" value="alpha/beta hydrolase"/>
    <property type="match status" value="1"/>
</dbReference>
<keyword evidence="5" id="KW-1185">Reference proteome</keyword>
<protein>
    <submittedName>
        <fullName evidence="4">PHB depolymerase family esterase</fullName>
    </submittedName>
</protein>
<sequence>MKSSMNIDMMEVTRLTQAGRLEEAMRLLQGGRAEPAPARQPEARSERETVELRRVGDEWSMPGRAPKQAPRQPSGREAPGAGKASGTAHPSELADRIKTNLFSAPFADKLRQSVPAGFRKREAVAVPVAAGASFLEKDFQSAVGARPYKLYVPSTYKAGDDARPLIVMLHGCTQSPDDFAIGTKMNELAEERNCLVLYPGQTKAANASMCWNWFSAKDQQRHGGEPEIIADMVRGVMGDYNVDPRRVFAAGLSAGGAAAAILGQRYPDLFAAIGVHSGLACGAARDMPSAFAAMQGRGGASSGDTSIPAIVFHGTGDTTVAPDNARSVGEQARGGASTRETVVTGRSDGGVSFTRTIHHAASGSTRPDAPRQETWLLAGMGHAWSGGDPKGSYTDPSGPDASREMLRFFDEVAGAGA</sequence>
<dbReference type="InterPro" id="IPR010126">
    <property type="entry name" value="Esterase_phb"/>
</dbReference>
<accession>A0ABU5HX56</accession>
<evidence type="ECO:0000256" key="1">
    <source>
        <dbReference type="ARBA" id="ARBA00022729"/>
    </source>
</evidence>
<evidence type="ECO:0000313" key="4">
    <source>
        <dbReference type="EMBL" id="MDY8107719.1"/>
    </source>
</evidence>
<dbReference type="RefSeq" id="WP_322184981.1">
    <property type="nucleotide sequence ID" value="NZ_JAXLPB010000001.1"/>
</dbReference>
<evidence type="ECO:0000256" key="2">
    <source>
        <dbReference type="ARBA" id="ARBA00022801"/>
    </source>
</evidence>
<keyword evidence="2" id="KW-0378">Hydrolase</keyword>
<dbReference type="Proteomes" id="UP001294412">
    <property type="component" value="Unassembled WGS sequence"/>
</dbReference>
<dbReference type="Pfam" id="PF10503">
    <property type="entry name" value="Esterase_PHB"/>
    <property type="match status" value="1"/>
</dbReference>
<evidence type="ECO:0000313" key="5">
    <source>
        <dbReference type="Proteomes" id="UP001294412"/>
    </source>
</evidence>
<evidence type="ECO:0000256" key="3">
    <source>
        <dbReference type="SAM" id="MobiDB-lite"/>
    </source>
</evidence>
<name>A0ABU5HX56_9HYPH</name>
<dbReference type="InterPro" id="IPR050955">
    <property type="entry name" value="Plant_Biomass_Hydrol_Est"/>
</dbReference>
<feature type="region of interest" description="Disordered" evidence="3">
    <location>
        <begin position="381"/>
        <end position="402"/>
    </location>
</feature>